<evidence type="ECO:0000256" key="3">
    <source>
        <dbReference type="ARBA" id="ARBA00022676"/>
    </source>
</evidence>
<evidence type="ECO:0000256" key="5">
    <source>
        <dbReference type="ARBA" id="ARBA00022692"/>
    </source>
</evidence>
<evidence type="ECO:0000259" key="10">
    <source>
        <dbReference type="Pfam" id="PF04138"/>
    </source>
</evidence>
<dbReference type="PANTHER" id="PTHR43398:SF1">
    <property type="entry name" value="DOLICHOL-PHOSPHATE MANNOSYLTRANSFERASE SUBUNIT 1"/>
    <property type="match status" value="1"/>
</dbReference>
<dbReference type="FunFam" id="3.90.550.10:FF:000122">
    <property type="entry name" value="Dolichol-phosphate mannosyltransferase subunit 1"/>
    <property type="match status" value="1"/>
</dbReference>
<organism evidence="11 12">
    <name type="scientific">Candidatus Gottesmanbacteria bacterium RIFCSPLOWO2_01_FULL_49_10</name>
    <dbReference type="NCBI Taxonomy" id="1798396"/>
    <lineage>
        <taxon>Bacteria</taxon>
        <taxon>Candidatus Gottesmaniibacteriota</taxon>
    </lineage>
</organism>
<dbReference type="GO" id="GO:0009247">
    <property type="term" value="P:glycolipid biosynthetic process"/>
    <property type="evidence" value="ECO:0007669"/>
    <property type="project" value="TreeGrafter"/>
</dbReference>
<evidence type="ECO:0000256" key="4">
    <source>
        <dbReference type="ARBA" id="ARBA00022679"/>
    </source>
</evidence>
<feature type="transmembrane region" description="Helical" evidence="8">
    <location>
        <begin position="345"/>
        <end position="362"/>
    </location>
</feature>
<dbReference type="Proteomes" id="UP000176409">
    <property type="component" value="Unassembled WGS sequence"/>
</dbReference>
<evidence type="ECO:0000256" key="2">
    <source>
        <dbReference type="ARBA" id="ARBA00006739"/>
    </source>
</evidence>
<proteinExistence type="inferred from homology"/>
<dbReference type="GO" id="GO:0016020">
    <property type="term" value="C:membrane"/>
    <property type="evidence" value="ECO:0007669"/>
    <property type="project" value="UniProtKB-SubCell"/>
</dbReference>
<comment type="caution">
    <text evidence="11">The sequence shown here is derived from an EMBL/GenBank/DDBJ whole genome shotgun (WGS) entry which is preliminary data.</text>
</comment>
<protein>
    <recommendedName>
        <fullName evidence="13">Dolichyl-phosphate beta-D-mannosyltransferase</fullName>
    </recommendedName>
</protein>
<keyword evidence="5 8" id="KW-0812">Transmembrane</keyword>
<dbReference type="EMBL" id="MFJZ01000032">
    <property type="protein sequence ID" value="OGG29989.1"/>
    <property type="molecule type" value="Genomic_DNA"/>
</dbReference>
<dbReference type="InterPro" id="IPR001173">
    <property type="entry name" value="Glyco_trans_2-like"/>
</dbReference>
<dbReference type="AlphaFoldDB" id="A0A1F6AZ87"/>
<name>A0A1F6AZ87_9BACT</name>
<dbReference type="GO" id="GO:0000271">
    <property type="term" value="P:polysaccharide biosynthetic process"/>
    <property type="evidence" value="ECO:0007669"/>
    <property type="project" value="InterPro"/>
</dbReference>
<dbReference type="Pfam" id="PF04138">
    <property type="entry name" value="GtrA_DPMS_TM"/>
    <property type="match status" value="1"/>
</dbReference>
<reference evidence="11 12" key="1">
    <citation type="journal article" date="2016" name="Nat. Commun.">
        <title>Thousands of microbial genomes shed light on interconnected biogeochemical processes in an aquifer system.</title>
        <authorList>
            <person name="Anantharaman K."/>
            <person name="Brown C.T."/>
            <person name="Hug L.A."/>
            <person name="Sharon I."/>
            <person name="Castelle C.J."/>
            <person name="Probst A.J."/>
            <person name="Thomas B.C."/>
            <person name="Singh A."/>
            <person name="Wilkins M.J."/>
            <person name="Karaoz U."/>
            <person name="Brodie E.L."/>
            <person name="Williams K.H."/>
            <person name="Hubbard S.S."/>
            <person name="Banfield J.F."/>
        </authorList>
    </citation>
    <scope>NUCLEOTIDE SEQUENCE [LARGE SCALE GENOMIC DNA]</scope>
</reference>
<dbReference type="SUPFAM" id="SSF53448">
    <property type="entry name" value="Nucleotide-diphospho-sugar transferases"/>
    <property type="match status" value="1"/>
</dbReference>
<comment type="subcellular location">
    <subcellularLocation>
        <location evidence="1">Membrane</location>
        <topology evidence="1">Multi-pass membrane protein</topology>
    </subcellularLocation>
</comment>
<dbReference type="STRING" id="1798396.A2973_05070"/>
<sequence>MKAVVILPTYNERDNVQTLLDGVRNAWKKIPHHSLDIVVVDDLSPDKTADVVVEYHRKQKNVYLVSGKKEGLGKALLRGMRYAIDKLDADIIVQMDADLSHDPGSLPLFLRAIDDGGDFVVGSRYIDGGSIPNNWAIHRKIYSMAGNAIVRFGLGYLRVHDWTGGYRAYKREFASRIMSEMSLYEGYVFQIAFLDKAIHAGARVVEVPIQFSDRRFGHSKIAPYQYIRDILWYVGKERIQVLLAGSFGKFLVVGSIGFIINTVVLEGLVLFHFHPTIGSIVGAELAIISNFVLNNAWTFRSQAIDRGLRLRKFIQFNATSLGAVVIQAVSIAIGTAFFGVNAYRVFYIVGVAIGLVWNYTMYSRVIWKQ</sequence>
<accession>A0A1F6AZ87</accession>
<gene>
    <name evidence="11" type="ORF">A2973_05070</name>
</gene>
<feature type="transmembrane region" description="Helical" evidence="8">
    <location>
        <begin position="277"/>
        <end position="297"/>
    </location>
</feature>
<dbReference type="Gene3D" id="3.90.550.10">
    <property type="entry name" value="Spore Coat Polysaccharide Biosynthesis Protein SpsA, Chain A"/>
    <property type="match status" value="1"/>
</dbReference>
<dbReference type="InterPro" id="IPR029044">
    <property type="entry name" value="Nucleotide-diphossugar_trans"/>
</dbReference>
<feature type="domain" description="GtrA/DPMS transmembrane" evidence="10">
    <location>
        <begin position="249"/>
        <end position="367"/>
    </location>
</feature>
<feature type="transmembrane region" description="Helical" evidence="8">
    <location>
        <begin position="250"/>
        <end position="271"/>
    </location>
</feature>
<evidence type="ECO:0000256" key="1">
    <source>
        <dbReference type="ARBA" id="ARBA00004141"/>
    </source>
</evidence>
<keyword evidence="7 8" id="KW-0472">Membrane</keyword>
<evidence type="ECO:0000256" key="7">
    <source>
        <dbReference type="ARBA" id="ARBA00023136"/>
    </source>
</evidence>
<evidence type="ECO:0000313" key="12">
    <source>
        <dbReference type="Proteomes" id="UP000176409"/>
    </source>
</evidence>
<keyword evidence="3" id="KW-0328">Glycosyltransferase</keyword>
<evidence type="ECO:0008006" key="13">
    <source>
        <dbReference type="Google" id="ProtNLM"/>
    </source>
</evidence>
<dbReference type="GO" id="GO:0004582">
    <property type="term" value="F:dolichyl-phosphate beta-D-mannosyltransferase activity"/>
    <property type="evidence" value="ECO:0007669"/>
    <property type="project" value="InterPro"/>
</dbReference>
<evidence type="ECO:0000256" key="6">
    <source>
        <dbReference type="ARBA" id="ARBA00022989"/>
    </source>
</evidence>
<keyword evidence="6 8" id="KW-1133">Transmembrane helix</keyword>
<dbReference type="InterPro" id="IPR039528">
    <property type="entry name" value="DPM1-like"/>
</dbReference>
<feature type="transmembrane region" description="Helical" evidence="8">
    <location>
        <begin position="318"/>
        <end position="339"/>
    </location>
</feature>
<evidence type="ECO:0000256" key="8">
    <source>
        <dbReference type="SAM" id="Phobius"/>
    </source>
</evidence>
<dbReference type="PANTHER" id="PTHR43398">
    <property type="entry name" value="DOLICHOL-PHOSPHATE MANNOSYLTRANSFERASE SUBUNIT 1"/>
    <property type="match status" value="1"/>
</dbReference>
<keyword evidence="4" id="KW-0808">Transferase</keyword>
<comment type="similarity">
    <text evidence="2">Belongs to the glycosyltransferase 2 family.</text>
</comment>
<dbReference type="Pfam" id="PF00535">
    <property type="entry name" value="Glycos_transf_2"/>
    <property type="match status" value="1"/>
</dbReference>
<dbReference type="InterPro" id="IPR007267">
    <property type="entry name" value="GtrA_DPMS_TM"/>
</dbReference>
<feature type="domain" description="Glycosyltransferase 2-like" evidence="9">
    <location>
        <begin position="5"/>
        <end position="175"/>
    </location>
</feature>
<dbReference type="CDD" id="cd06442">
    <property type="entry name" value="DPM1_like"/>
    <property type="match status" value="1"/>
</dbReference>
<evidence type="ECO:0000259" key="9">
    <source>
        <dbReference type="Pfam" id="PF00535"/>
    </source>
</evidence>
<evidence type="ECO:0000313" key="11">
    <source>
        <dbReference type="EMBL" id="OGG29989.1"/>
    </source>
</evidence>